<dbReference type="EMBL" id="JBHSAT010000004">
    <property type="protein sequence ID" value="MFC3877304.1"/>
    <property type="molecule type" value="Genomic_DNA"/>
</dbReference>
<evidence type="ECO:0000256" key="1">
    <source>
        <dbReference type="ARBA" id="ARBA00005187"/>
    </source>
</evidence>
<dbReference type="PANTHER" id="PTHR43284">
    <property type="entry name" value="ASPARAGINE SYNTHETASE (GLUTAMINE-HYDROLYZING)"/>
    <property type="match status" value="1"/>
</dbReference>
<dbReference type="Proteomes" id="UP001595812">
    <property type="component" value="Unassembled WGS sequence"/>
</dbReference>
<dbReference type="EC" id="6.3.5.4" evidence="2"/>
<evidence type="ECO:0000313" key="6">
    <source>
        <dbReference type="Proteomes" id="UP001595812"/>
    </source>
</evidence>
<comment type="caution">
    <text evidence="5">The sequence shown here is derived from an EMBL/GenBank/DDBJ whole genome shotgun (WGS) entry which is preliminary data.</text>
</comment>
<dbReference type="SUPFAM" id="SSF52402">
    <property type="entry name" value="Adenine nucleotide alpha hydrolases-like"/>
    <property type="match status" value="1"/>
</dbReference>
<evidence type="ECO:0000256" key="3">
    <source>
        <dbReference type="ARBA" id="ARBA00048741"/>
    </source>
</evidence>
<keyword evidence="6" id="KW-1185">Reference proteome</keyword>
<dbReference type="Gene3D" id="3.40.50.620">
    <property type="entry name" value="HUPs"/>
    <property type="match status" value="1"/>
</dbReference>
<dbReference type="InterPro" id="IPR001962">
    <property type="entry name" value="Asn_synthase"/>
</dbReference>
<dbReference type="RefSeq" id="WP_386099333.1">
    <property type="nucleotide sequence ID" value="NZ_JBHSAT010000004.1"/>
</dbReference>
<feature type="domain" description="Asparagine synthetase" evidence="4">
    <location>
        <begin position="90"/>
        <end position="421"/>
    </location>
</feature>
<dbReference type="PANTHER" id="PTHR43284:SF1">
    <property type="entry name" value="ASPARAGINE SYNTHETASE"/>
    <property type="match status" value="1"/>
</dbReference>
<dbReference type="InterPro" id="IPR051786">
    <property type="entry name" value="ASN_synthetase/amidase"/>
</dbReference>
<protein>
    <recommendedName>
        <fullName evidence="2">asparagine synthase (glutamine-hydrolyzing)</fullName>
        <ecNumber evidence="2">6.3.5.4</ecNumber>
    </recommendedName>
</protein>
<name>A0ABV8AKY1_9FLAO</name>
<sequence>MTEIKQPIIPSTVVEVQTKAKTELDLKAICIFTAIGFFLDTDTYWKNKKVLKPACTHRIDADGILMDSKPYFKWHYTPRNISFNKALEEFTELFENILKEQTQNQKVILPLSGGLDSRTQATGLHYINAEVQSYSYAFKNGFNEVAIAKQIASVCQFPFKAYTISDGYLWNKLGELVALNGCYSDFTSPRQMAIVNEFKAMGDVFSLGHWGDVLFDNYGVPQLSEQEELQFLSKKLLKKGGLELAEDLWKHWNLDGEFKDYLNQRLSDLLKTIDIKNSNPKLRAFKSKYWAPRWTSVNLAIFQSQQPIALPYYDDRMCQWLCTIPEEYLVDRKIQIEYIKKRNPSLAKIMWQDKRPYNLYTYQTTNKLVSWCYRIGSKAKRSWAGMIGNPYIQRNWELQFNGKANEKKLRVELEQTQLKEWVGEHIQSTYLEGFYRGEFKVCAHGLNMLLTLAKFHQKHHHGEAN</sequence>
<accession>A0ABV8AKY1</accession>
<reference evidence="6" key="1">
    <citation type="journal article" date="2019" name="Int. J. Syst. Evol. Microbiol.">
        <title>The Global Catalogue of Microorganisms (GCM) 10K type strain sequencing project: providing services to taxonomists for standard genome sequencing and annotation.</title>
        <authorList>
            <consortium name="The Broad Institute Genomics Platform"/>
            <consortium name="The Broad Institute Genome Sequencing Center for Infectious Disease"/>
            <person name="Wu L."/>
            <person name="Ma J."/>
        </authorList>
    </citation>
    <scope>NUCLEOTIDE SEQUENCE [LARGE SCALE GENOMIC DNA]</scope>
    <source>
        <strain evidence="6">CECT 8979</strain>
    </source>
</reference>
<comment type="pathway">
    <text evidence="1">Amino-acid biosynthesis; L-asparagine biosynthesis; L-asparagine from L-aspartate (L-Gln route): step 1/1.</text>
</comment>
<dbReference type="InterPro" id="IPR014729">
    <property type="entry name" value="Rossmann-like_a/b/a_fold"/>
</dbReference>
<comment type="catalytic activity">
    <reaction evidence="3">
        <text>L-aspartate + L-glutamine + ATP + H2O = L-asparagine + L-glutamate + AMP + diphosphate + H(+)</text>
        <dbReference type="Rhea" id="RHEA:12228"/>
        <dbReference type="ChEBI" id="CHEBI:15377"/>
        <dbReference type="ChEBI" id="CHEBI:15378"/>
        <dbReference type="ChEBI" id="CHEBI:29985"/>
        <dbReference type="ChEBI" id="CHEBI:29991"/>
        <dbReference type="ChEBI" id="CHEBI:30616"/>
        <dbReference type="ChEBI" id="CHEBI:33019"/>
        <dbReference type="ChEBI" id="CHEBI:58048"/>
        <dbReference type="ChEBI" id="CHEBI:58359"/>
        <dbReference type="ChEBI" id="CHEBI:456215"/>
        <dbReference type="EC" id="6.3.5.4"/>
    </reaction>
</comment>
<proteinExistence type="predicted"/>
<organism evidence="5 6">
    <name type="scientific">Winogradskyella maritima</name>
    <dbReference type="NCBI Taxonomy" id="1517766"/>
    <lineage>
        <taxon>Bacteria</taxon>
        <taxon>Pseudomonadati</taxon>
        <taxon>Bacteroidota</taxon>
        <taxon>Flavobacteriia</taxon>
        <taxon>Flavobacteriales</taxon>
        <taxon>Flavobacteriaceae</taxon>
        <taxon>Winogradskyella</taxon>
    </lineage>
</organism>
<evidence type="ECO:0000313" key="5">
    <source>
        <dbReference type="EMBL" id="MFC3877304.1"/>
    </source>
</evidence>
<evidence type="ECO:0000256" key="2">
    <source>
        <dbReference type="ARBA" id="ARBA00012737"/>
    </source>
</evidence>
<evidence type="ECO:0000259" key="4">
    <source>
        <dbReference type="Pfam" id="PF00733"/>
    </source>
</evidence>
<gene>
    <name evidence="5" type="ORF">ACFOSX_08680</name>
</gene>
<dbReference type="Pfam" id="PF00733">
    <property type="entry name" value="Asn_synthase"/>
    <property type="match status" value="1"/>
</dbReference>